<proteinExistence type="predicted"/>
<evidence type="ECO:0000313" key="2">
    <source>
        <dbReference type="EMBL" id="SVA03904.1"/>
    </source>
</evidence>
<evidence type="ECO:0000256" key="1">
    <source>
        <dbReference type="SAM" id="Phobius"/>
    </source>
</evidence>
<keyword evidence="1" id="KW-0472">Membrane</keyword>
<keyword evidence="1" id="KW-0812">Transmembrane</keyword>
<gene>
    <name evidence="2" type="ORF">METZ01_LOCUS56758</name>
</gene>
<keyword evidence="1" id="KW-1133">Transmembrane helix</keyword>
<sequence length="67" mass="7073">MRPTGHWCCGSAKLARLEADMFSMRVIGRMVAVLGMVSMLATAVAAGQAPPEQRIDIDELKAAIDGG</sequence>
<feature type="transmembrane region" description="Helical" evidence="1">
    <location>
        <begin position="26"/>
        <end position="46"/>
    </location>
</feature>
<organism evidence="2">
    <name type="scientific">marine metagenome</name>
    <dbReference type="NCBI Taxonomy" id="408172"/>
    <lineage>
        <taxon>unclassified sequences</taxon>
        <taxon>metagenomes</taxon>
        <taxon>ecological metagenomes</taxon>
    </lineage>
</organism>
<accession>A0A381SKD7</accession>
<name>A0A381SKD7_9ZZZZ</name>
<feature type="non-terminal residue" evidence="2">
    <location>
        <position position="67"/>
    </location>
</feature>
<protein>
    <submittedName>
        <fullName evidence="2">Uncharacterized protein</fullName>
    </submittedName>
</protein>
<dbReference type="EMBL" id="UINC01003165">
    <property type="protein sequence ID" value="SVA03904.1"/>
    <property type="molecule type" value="Genomic_DNA"/>
</dbReference>
<dbReference type="AlphaFoldDB" id="A0A381SKD7"/>
<reference evidence="2" key="1">
    <citation type="submission" date="2018-05" db="EMBL/GenBank/DDBJ databases">
        <authorList>
            <person name="Lanie J.A."/>
            <person name="Ng W.-L."/>
            <person name="Kazmierczak K.M."/>
            <person name="Andrzejewski T.M."/>
            <person name="Davidsen T.M."/>
            <person name="Wayne K.J."/>
            <person name="Tettelin H."/>
            <person name="Glass J.I."/>
            <person name="Rusch D."/>
            <person name="Podicherti R."/>
            <person name="Tsui H.-C.T."/>
            <person name="Winkler M.E."/>
        </authorList>
    </citation>
    <scope>NUCLEOTIDE SEQUENCE</scope>
</reference>